<evidence type="ECO:0000313" key="2">
    <source>
        <dbReference type="EMBL" id="KAI4529045.1"/>
    </source>
</evidence>
<keyword evidence="1" id="KW-1133">Transmembrane helix</keyword>
<keyword evidence="1" id="KW-0812">Transmembrane</keyword>
<sequence>SRNDNSLLLLNAVLSGVENYIRIQDIAIGTSMRGALVRFDVLQPAGYSEELSVQSLYAVAGILPPIFLLLFNFFVLALHCDSRFDYEYPHFSNGLRKAEETARGSKLYTQKIIFVYGCWRGDGQCQATQTRGSRTDPLWLLAHKTVGNFRQASLERLNPTPECEE</sequence>
<dbReference type="Proteomes" id="UP001214576">
    <property type="component" value="Unassembled WGS sequence"/>
</dbReference>
<proteinExistence type="predicted"/>
<feature type="non-terminal residue" evidence="2">
    <location>
        <position position="165"/>
    </location>
</feature>
<accession>A0AAD4XWX7</accession>
<keyword evidence="3" id="KW-1185">Reference proteome</keyword>
<dbReference type="EMBL" id="JAKZEL010000051">
    <property type="protein sequence ID" value="KAI4529045.1"/>
    <property type="molecule type" value="Genomic_DNA"/>
</dbReference>
<keyword evidence="1" id="KW-0472">Membrane</keyword>
<organism evidence="2 3">
    <name type="scientific">Ovis ammon polii</name>
    <dbReference type="NCBI Taxonomy" id="230172"/>
    <lineage>
        <taxon>Eukaryota</taxon>
        <taxon>Metazoa</taxon>
        <taxon>Chordata</taxon>
        <taxon>Craniata</taxon>
        <taxon>Vertebrata</taxon>
        <taxon>Euteleostomi</taxon>
        <taxon>Mammalia</taxon>
        <taxon>Eutheria</taxon>
        <taxon>Laurasiatheria</taxon>
        <taxon>Artiodactyla</taxon>
        <taxon>Ruminantia</taxon>
        <taxon>Pecora</taxon>
        <taxon>Bovidae</taxon>
        <taxon>Caprinae</taxon>
        <taxon>Ovis</taxon>
    </lineage>
</organism>
<protein>
    <submittedName>
        <fullName evidence="2">Uncharacterized protein</fullName>
    </submittedName>
</protein>
<evidence type="ECO:0000256" key="1">
    <source>
        <dbReference type="SAM" id="Phobius"/>
    </source>
</evidence>
<name>A0AAD4XWX7_OVIAM</name>
<gene>
    <name evidence="2" type="ORF">MG293_020899</name>
</gene>
<dbReference type="AlphaFoldDB" id="A0AAD4XWX7"/>
<comment type="caution">
    <text evidence="2">The sequence shown here is derived from an EMBL/GenBank/DDBJ whole genome shotgun (WGS) entry which is preliminary data.</text>
</comment>
<evidence type="ECO:0000313" key="3">
    <source>
        <dbReference type="Proteomes" id="UP001214576"/>
    </source>
</evidence>
<feature type="transmembrane region" description="Helical" evidence="1">
    <location>
        <begin position="56"/>
        <end position="78"/>
    </location>
</feature>
<reference evidence="2" key="1">
    <citation type="submission" date="2022-03" db="EMBL/GenBank/DDBJ databases">
        <title>Genomic analyses of argali, domestic sheep and their hybrids provide insights into chromosomal evolution, heterosis and genetic basis of agronomic traits.</title>
        <authorList>
            <person name="Li M."/>
        </authorList>
    </citation>
    <scope>NUCLEOTIDE SEQUENCE</scope>
    <source>
        <strain evidence="2">CAU-MHL-2022a</strain>
        <tissue evidence="2">Skin</tissue>
    </source>
</reference>